<dbReference type="AlphaFoldDB" id="V6LXN3"/>
<protein>
    <submittedName>
        <fullName evidence="1">Uncharacterized protein</fullName>
    </submittedName>
</protein>
<proteinExistence type="predicted"/>
<reference evidence="1 2" key="1">
    <citation type="journal article" date="2014" name="PLoS Genet.">
        <title>The Genome of Spironucleus salmonicida Highlights a Fish Pathogen Adapted to Fluctuating Environments.</title>
        <authorList>
            <person name="Xu F."/>
            <person name="Jerlstrom-Hultqvist J."/>
            <person name="Einarsson E."/>
            <person name="Astvaldsson A."/>
            <person name="Svard S.G."/>
            <person name="Andersson J.O."/>
        </authorList>
    </citation>
    <scope>NUCLEOTIDE SEQUENCE</scope>
    <source>
        <strain evidence="2">ATCC 50377</strain>
    </source>
</reference>
<evidence type="ECO:0000313" key="1">
    <source>
        <dbReference type="EMBL" id="EST49310.1"/>
    </source>
</evidence>
<reference evidence="2" key="2">
    <citation type="submission" date="2020-12" db="EMBL/GenBank/DDBJ databases">
        <title>New Spironucleus salmonicida genome in near-complete chromosomes.</title>
        <authorList>
            <person name="Xu F."/>
            <person name="Kurt Z."/>
            <person name="Jimenez-Gonzalez A."/>
            <person name="Astvaldsson A."/>
            <person name="Andersson J.O."/>
            <person name="Svard S.G."/>
        </authorList>
    </citation>
    <scope>NUCLEOTIDE SEQUENCE</scope>
    <source>
        <strain evidence="2">ATCC 50377</strain>
    </source>
</reference>
<keyword evidence="3" id="KW-1185">Reference proteome</keyword>
<evidence type="ECO:0000313" key="2">
    <source>
        <dbReference type="EMBL" id="KAH0570562.1"/>
    </source>
</evidence>
<dbReference type="VEuPathDB" id="GiardiaDB:SS50377_26842"/>
<organism evidence="1">
    <name type="scientific">Spironucleus salmonicida</name>
    <dbReference type="NCBI Taxonomy" id="348837"/>
    <lineage>
        <taxon>Eukaryota</taxon>
        <taxon>Metamonada</taxon>
        <taxon>Diplomonadida</taxon>
        <taxon>Hexamitidae</taxon>
        <taxon>Hexamitinae</taxon>
        <taxon>Spironucleus</taxon>
    </lineage>
</organism>
<name>V6LXN3_9EUKA</name>
<dbReference type="EMBL" id="AUWU02000007">
    <property type="protein sequence ID" value="KAH0570562.1"/>
    <property type="molecule type" value="Genomic_DNA"/>
</dbReference>
<dbReference type="Proteomes" id="UP000018208">
    <property type="component" value="Unassembled WGS sequence"/>
</dbReference>
<dbReference type="EMBL" id="KI545953">
    <property type="protein sequence ID" value="EST49310.1"/>
    <property type="molecule type" value="Genomic_DNA"/>
</dbReference>
<evidence type="ECO:0000313" key="3">
    <source>
        <dbReference type="Proteomes" id="UP000018208"/>
    </source>
</evidence>
<accession>V6LXN3</accession>
<gene>
    <name evidence="1" type="ORF">SS50377_10535</name>
    <name evidence="2" type="ORF">SS50377_26842</name>
</gene>
<sequence>MIDKIFKDQLFWCHPISFSKVQVHVFQLQGTSIKAFNKAVNNLQVQFRNTEFQQFKLEFIIIPTTINQLYEFSKVKQLVPKYKKHSQQDFLQIIPVLSNQLPLQELYQKHHEMMQQIISWQKTTTNKLPDYYKDIYKLNFEASSQNQDDNQLFFLFPQYQNDIKYINIEDIILNQVIGYNSPDIIIGIGQLDLTNPQISMLENQRNFNMINTEQQIPLSILDIQENSAFYLVDSDGDQFPESKLDYAFINQTEHKGGFLQSLNLYNFVSSQMQKTLVGQYQDLLKTTPISQQQDFNLDMSQITYQKTQTQLQFLDMFFPINKYKLFNYKFTPDIYGSYQLQTSNFSTSYFSLENKEQEHQKIFAQFPQLRKSNLKEFDQIIKFPTKMVLEQNYEPINLIIDYAKICGQLGLKVLSKKLLKQCQVYINCPIKKIVIQYLIFTLSKPSEQELTQILNSFQQDSLLLLKHGLVHLALQYLYYVKTLLQEQANVNIFFHRQLKSQFQFILQFSGGCMSVYKVASQFITLLKENSTQKTIITMIVFNQFLNQYNSFNSLHLKQFLFILQKQGLNPQFFVKLCTQMLSAQQQNLFTQSGLFNFLNCKSLQLLGFFVQTFDMQKVKKQIMTKSSTQLVNFEDIQKDYILSFKQQNEQLFDCFNDFQLQCRIYQIYDIEYHEVSQTSQYTFYKKNQNQHFITDSTQIEENQILNEQITYIQIKFPSQHEISQLYPLVKVNYIFLKHGKFEILNSIYDYNKLSLIVKGIISSNNEKDTVTSISVQFNHLQFIRHVDYQFQIKETYIISEVRSLKTVNLNFFCEEYNIQIPQNISQSANFKCLEVNFQKKNTKKLLIQNILFGYAVVDNQLKQINYNTEINEKVFLFIDPCKSTKFIYTFEQGKCEVNYQFCQMANFVTQMQAVSTINGGNFVLFNGQGVVLNTAKRIIFKRDNVLQSLIFQPQNDSLEVVKYSNNDVNYWRDEISQITAKEFVVLQNMNNSVSIQYPQLIKQLIININCVCFGCDLESLDPSGLIIITDRIWSINIQFELEGIDLVKEIYLSSN</sequence>